<accession>A0A0M0GGI3</accession>
<feature type="site" description="Important for enzyme activity" evidence="7">
    <location>
        <position position="265"/>
    </location>
</feature>
<comment type="cofactor">
    <cofactor evidence="6">
        <name>FAD</name>
        <dbReference type="ChEBI" id="CHEBI:57692"/>
    </cofactor>
</comment>
<dbReference type="InterPro" id="IPR036318">
    <property type="entry name" value="FAD-bd_PCMH-like_sf"/>
</dbReference>
<keyword evidence="2" id="KW-0285">Flavoprotein</keyword>
<dbReference type="PANTHER" id="PTHR46568:SF1">
    <property type="entry name" value="ALKYLDIHYDROXYACETONEPHOSPHATE SYNTHASE, PEROXISOMAL"/>
    <property type="match status" value="1"/>
</dbReference>
<gene>
    <name evidence="9" type="ORF">AF332_18140</name>
</gene>
<dbReference type="Gene3D" id="1.10.45.10">
    <property type="entry name" value="Vanillyl-alcohol Oxidase, Chain A, domain 4"/>
    <property type="match status" value="1"/>
</dbReference>
<evidence type="ECO:0000256" key="2">
    <source>
        <dbReference type="ARBA" id="ARBA00022630"/>
    </source>
</evidence>
<evidence type="ECO:0000256" key="1">
    <source>
        <dbReference type="ARBA" id="ARBA00008000"/>
    </source>
</evidence>
<dbReference type="InterPro" id="IPR006094">
    <property type="entry name" value="Oxid_FAD_bind_N"/>
</dbReference>
<keyword evidence="3 6" id="KW-0274">FAD</keyword>
<dbReference type="InterPro" id="IPR016166">
    <property type="entry name" value="FAD-bd_PCMH"/>
</dbReference>
<reference evidence="10" key="1">
    <citation type="submission" date="2015-07" db="EMBL/GenBank/DDBJ databases">
        <title>Fjat-10036 dsm4.</title>
        <authorList>
            <person name="Liu B."/>
            <person name="Wang J."/>
            <person name="Zhu Y."/>
            <person name="Liu G."/>
            <person name="Chen Q."/>
            <person name="Chen Z."/>
            <person name="Lan J."/>
            <person name="Che J."/>
            <person name="Ge C."/>
            <person name="Shi H."/>
            <person name="Pan Z."/>
            <person name="Liu X."/>
        </authorList>
    </citation>
    <scope>NUCLEOTIDE SEQUENCE [LARGE SCALE GENOMIC DNA]</scope>
    <source>
        <strain evidence="10">DSM 4</strain>
    </source>
</reference>
<sequence>MNLKGYAQEMFRSELEDAVGPENVVAVVNDAQKDLAIDQYWLTYMWKQKNEELQLPYFIVRPETTEEVSKVMRICNTYKVPVVPRGGGSGTQGGAATMYGGIVLDVTRMVKIIDIDEESLVLTAQPGINGRVLENKLNKHGFMLAHYPSSVDIATLGGYLAARGSGVMSTKYGKAEDMVLSVEVVLPDGKIVETLPVPNHASGPGLLQLFVGSEGTLGVITKIRIRLDPLPETRLFRMIKFNEIHDGIEAGRQIMINRLNPAVIRLYDPGSTKKSLKGTGMDADGVNMVLMVDGFECIANEQMKKVLEICLENGGTDLGEEPGLYWWNTRYDFYRPPLQPSYPLLYGTVETITTYDKIHKLYDKKKRLVEEKYKEYNAEYMAHFSHWFPWGTMIYDRFYIASPPEDSRELFRLHNQIWADCSRVNLENGALLNEHHGIGFKLGYLMPELYGDMFDVLLNIKKGIDPKGIMNPGKLGFGIW</sequence>
<dbReference type="SUPFAM" id="SSF55103">
    <property type="entry name" value="FAD-linked oxidases, C-terminal domain"/>
    <property type="match status" value="1"/>
</dbReference>
<dbReference type="InterPro" id="IPR004113">
    <property type="entry name" value="FAD-bd_oxidored_4_C"/>
</dbReference>
<dbReference type="GO" id="GO:0016491">
    <property type="term" value="F:oxidoreductase activity"/>
    <property type="evidence" value="ECO:0007669"/>
    <property type="project" value="UniProtKB-KW"/>
</dbReference>
<dbReference type="Gene3D" id="3.30.300.330">
    <property type="match status" value="1"/>
</dbReference>
<name>A0A0M0GGI3_SPOGL</name>
<keyword evidence="10" id="KW-1185">Reference proteome</keyword>
<evidence type="ECO:0000313" key="10">
    <source>
        <dbReference type="Proteomes" id="UP000037109"/>
    </source>
</evidence>
<dbReference type="EMBL" id="LGUF01000007">
    <property type="protein sequence ID" value="KON88541.1"/>
    <property type="molecule type" value="Genomic_DNA"/>
</dbReference>
<evidence type="ECO:0000256" key="6">
    <source>
        <dbReference type="PIRSR" id="PIRSR625650-3"/>
    </source>
</evidence>
<dbReference type="GO" id="GO:0071949">
    <property type="term" value="F:FAD binding"/>
    <property type="evidence" value="ECO:0007669"/>
    <property type="project" value="InterPro"/>
</dbReference>
<dbReference type="InterPro" id="IPR016171">
    <property type="entry name" value="Vanillyl_alc_oxidase_C-sub2"/>
</dbReference>
<dbReference type="Gene3D" id="3.30.43.10">
    <property type="entry name" value="Uridine Diphospho-n-acetylenolpyruvylglucosamine Reductase, domain 2"/>
    <property type="match status" value="1"/>
</dbReference>
<dbReference type="Gene3D" id="3.30.70.3450">
    <property type="match status" value="1"/>
</dbReference>
<evidence type="ECO:0000256" key="3">
    <source>
        <dbReference type="ARBA" id="ARBA00022827"/>
    </source>
</evidence>
<evidence type="ECO:0000313" key="9">
    <source>
        <dbReference type="EMBL" id="KON88541.1"/>
    </source>
</evidence>
<dbReference type="Gene3D" id="3.30.465.10">
    <property type="match status" value="1"/>
</dbReference>
<feature type="domain" description="FAD-binding PCMH-type" evidence="8">
    <location>
        <begin position="52"/>
        <end position="230"/>
    </location>
</feature>
<dbReference type="InterPro" id="IPR016169">
    <property type="entry name" value="FAD-bd_PCMH_sub2"/>
</dbReference>
<dbReference type="PROSITE" id="PS51387">
    <property type="entry name" value="FAD_PCMH"/>
    <property type="match status" value="1"/>
</dbReference>
<dbReference type="InterPro" id="IPR016167">
    <property type="entry name" value="FAD-bd_PCMH_sub1"/>
</dbReference>
<protein>
    <recommendedName>
        <fullName evidence="8">FAD-binding PCMH-type domain-containing protein</fullName>
    </recommendedName>
</protein>
<evidence type="ECO:0000256" key="7">
    <source>
        <dbReference type="PIRSR" id="PIRSR625650-4"/>
    </source>
</evidence>
<evidence type="ECO:0000259" key="8">
    <source>
        <dbReference type="PROSITE" id="PS51387"/>
    </source>
</evidence>
<proteinExistence type="inferred from homology"/>
<feature type="binding site" evidence="6">
    <location>
        <begin position="214"/>
        <end position="220"/>
    </location>
    <ligand>
        <name>FAD</name>
        <dbReference type="ChEBI" id="CHEBI:57692"/>
    </ligand>
</feature>
<dbReference type="InterPro" id="IPR016164">
    <property type="entry name" value="FAD-linked_Oxase-like_C"/>
</dbReference>
<feature type="active site" description="Proton donor/acceptor" evidence="5">
    <location>
        <position position="395"/>
    </location>
</feature>
<evidence type="ECO:0000256" key="4">
    <source>
        <dbReference type="ARBA" id="ARBA00023002"/>
    </source>
</evidence>
<organism evidence="9 10">
    <name type="scientific">Sporosarcina globispora</name>
    <name type="common">Bacillus globisporus</name>
    <dbReference type="NCBI Taxonomy" id="1459"/>
    <lineage>
        <taxon>Bacteria</taxon>
        <taxon>Bacillati</taxon>
        <taxon>Bacillota</taxon>
        <taxon>Bacilli</taxon>
        <taxon>Bacillales</taxon>
        <taxon>Caryophanaceae</taxon>
        <taxon>Sporosarcina</taxon>
    </lineage>
</organism>
<comment type="similarity">
    <text evidence="1">Belongs to the FAD-binding oxidoreductase/transferase type 4 family.</text>
</comment>
<comment type="caution">
    <text evidence="9">The sequence shown here is derived from an EMBL/GenBank/DDBJ whole genome shotgun (WGS) entry which is preliminary data.</text>
</comment>
<dbReference type="OrthoDB" id="9767256at2"/>
<dbReference type="Pfam" id="PF01565">
    <property type="entry name" value="FAD_binding_4"/>
    <property type="match status" value="1"/>
</dbReference>
<keyword evidence="4" id="KW-0560">Oxidoreductase</keyword>
<dbReference type="STRING" id="1459.AF332_18140"/>
<dbReference type="SUPFAM" id="SSF56176">
    <property type="entry name" value="FAD-binding/transporter-associated domain-like"/>
    <property type="match status" value="1"/>
</dbReference>
<evidence type="ECO:0000256" key="5">
    <source>
        <dbReference type="PIRSR" id="PIRSR625650-1"/>
    </source>
</evidence>
<dbReference type="AlphaFoldDB" id="A0A0M0GGI3"/>
<dbReference type="InterPro" id="IPR025650">
    <property type="entry name" value="Alkyl-DHAP_Synthase"/>
</dbReference>
<dbReference type="Proteomes" id="UP000037109">
    <property type="component" value="Unassembled WGS sequence"/>
</dbReference>
<dbReference type="RefSeq" id="WP_053435915.1">
    <property type="nucleotide sequence ID" value="NZ_LGUF01000007.1"/>
</dbReference>
<dbReference type="GO" id="GO:0008610">
    <property type="term" value="P:lipid biosynthetic process"/>
    <property type="evidence" value="ECO:0007669"/>
    <property type="project" value="InterPro"/>
</dbReference>
<dbReference type="GO" id="GO:0008609">
    <property type="term" value="F:alkylglycerone-phosphate synthase activity"/>
    <property type="evidence" value="ECO:0007669"/>
    <property type="project" value="InterPro"/>
</dbReference>
<dbReference type="PANTHER" id="PTHR46568">
    <property type="entry name" value="ALKYLDIHYDROXYACETONEPHOSPHATE SYNTHASE, PEROXISOMAL"/>
    <property type="match status" value="1"/>
</dbReference>
<dbReference type="Pfam" id="PF02913">
    <property type="entry name" value="FAD-oxidase_C"/>
    <property type="match status" value="1"/>
</dbReference>
<dbReference type="PATRIC" id="fig|1459.3.peg.3989"/>